<evidence type="ECO:0000256" key="7">
    <source>
        <dbReference type="ARBA" id="ARBA00022840"/>
    </source>
</evidence>
<name>A0A538SR86_UNCEI</name>
<comment type="catalytic activity">
    <reaction evidence="9 10 13">
        <text>Hydrolysis of proteins in presence of ATP.</text>
        <dbReference type="EC" id="3.4.21.53"/>
    </reaction>
</comment>
<evidence type="ECO:0000256" key="3">
    <source>
        <dbReference type="ARBA" id="ARBA00022670"/>
    </source>
</evidence>
<dbReference type="GO" id="GO:0043565">
    <property type="term" value="F:sequence-specific DNA binding"/>
    <property type="evidence" value="ECO:0007669"/>
    <property type="project" value="UniProtKB-UniRule"/>
</dbReference>
<dbReference type="Gene3D" id="1.20.5.5270">
    <property type="match status" value="1"/>
</dbReference>
<evidence type="ECO:0000256" key="12">
    <source>
        <dbReference type="PIRSR" id="PIRSR001174-2"/>
    </source>
</evidence>
<comment type="caution">
    <text evidence="17">The sequence shown here is derived from an EMBL/GenBank/DDBJ whole genome shotgun (WGS) entry which is preliminary data.</text>
</comment>
<dbReference type="PROSITE" id="PS51786">
    <property type="entry name" value="LON_PROTEOLYTIC"/>
    <property type="match status" value="1"/>
</dbReference>
<protein>
    <recommendedName>
        <fullName evidence="9 10">Lon protease</fullName>
        <ecNumber evidence="9 10">3.4.21.53</ecNumber>
    </recommendedName>
    <alternativeName>
        <fullName evidence="9">ATP-dependent protease La</fullName>
    </alternativeName>
</protein>
<dbReference type="InterPro" id="IPR015947">
    <property type="entry name" value="PUA-like_sf"/>
</dbReference>
<comment type="similarity">
    <text evidence="9 10 13 14">Belongs to the peptidase S16 family.</text>
</comment>
<dbReference type="PIRSF" id="PIRSF001174">
    <property type="entry name" value="Lon_proteas"/>
    <property type="match status" value="1"/>
</dbReference>
<dbReference type="Pfam" id="PF05362">
    <property type="entry name" value="Lon_C"/>
    <property type="match status" value="1"/>
</dbReference>
<evidence type="ECO:0000313" key="17">
    <source>
        <dbReference type="EMBL" id="TMQ53891.1"/>
    </source>
</evidence>
<dbReference type="FunFam" id="3.40.50.300:FF:000382">
    <property type="entry name" value="Lon protease homolog 2, peroxisomal"/>
    <property type="match status" value="1"/>
</dbReference>
<dbReference type="FunFam" id="1.20.5.5270:FF:000002">
    <property type="entry name" value="Lon protease homolog"/>
    <property type="match status" value="1"/>
</dbReference>
<dbReference type="Pfam" id="PF22667">
    <property type="entry name" value="Lon_lid"/>
    <property type="match status" value="1"/>
</dbReference>
<dbReference type="GO" id="GO:0004252">
    <property type="term" value="F:serine-type endopeptidase activity"/>
    <property type="evidence" value="ECO:0007669"/>
    <property type="project" value="UniProtKB-UniRule"/>
</dbReference>
<dbReference type="SMART" id="SM00382">
    <property type="entry name" value="AAA"/>
    <property type="match status" value="1"/>
</dbReference>
<dbReference type="InterPro" id="IPR046336">
    <property type="entry name" value="Lon_prtase_N_sf"/>
</dbReference>
<keyword evidence="3 9" id="KW-0645">Protease</keyword>
<dbReference type="SMART" id="SM00464">
    <property type="entry name" value="LON"/>
    <property type="match status" value="1"/>
</dbReference>
<dbReference type="InterPro" id="IPR054594">
    <property type="entry name" value="Lon_lid"/>
</dbReference>
<evidence type="ECO:0000256" key="10">
    <source>
        <dbReference type="PIRNR" id="PIRNR001174"/>
    </source>
</evidence>
<evidence type="ECO:0000256" key="13">
    <source>
        <dbReference type="PROSITE-ProRule" id="PRU01122"/>
    </source>
</evidence>
<keyword evidence="4 9" id="KW-0547">Nucleotide-binding</keyword>
<dbReference type="InterPro" id="IPR003959">
    <property type="entry name" value="ATPase_AAA_core"/>
</dbReference>
<dbReference type="InterPro" id="IPR014721">
    <property type="entry name" value="Ribsml_uS5_D2-typ_fold_subgr"/>
</dbReference>
<dbReference type="NCBIfam" id="NF008053">
    <property type="entry name" value="PRK10787.1"/>
    <property type="match status" value="1"/>
</dbReference>
<feature type="active site" evidence="9 11">
    <location>
        <position position="729"/>
    </location>
</feature>
<evidence type="ECO:0000256" key="14">
    <source>
        <dbReference type="RuleBase" id="RU000591"/>
    </source>
</evidence>
<evidence type="ECO:0000256" key="4">
    <source>
        <dbReference type="ARBA" id="ARBA00022741"/>
    </source>
</evidence>
<dbReference type="InterPro" id="IPR004815">
    <property type="entry name" value="Lon_bac/euk-typ"/>
</dbReference>
<dbReference type="GO" id="GO:0006515">
    <property type="term" value="P:protein quality control for misfolded or incompletely synthesized proteins"/>
    <property type="evidence" value="ECO:0007669"/>
    <property type="project" value="UniProtKB-UniRule"/>
</dbReference>
<dbReference type="PANTHER" id="PTHR10046">
    <property type="entry name" value="ATP DEPENDENT LON PROTEASE FAMILY MEMBER"/>
    <property type="match status" value="1"/>
</dbReference>
<dbReference type="InterPro" id="IPR008269">
    <property type="entry name" value="Lon_proteolytic"/>
</dbReference>
<dbReference type="Pfam" id="PF00004">
    <property type="entry name" value="AAA"/>
    <property type="match status" value="1"/>
</dbReference>
<dbReference type="SUPFAM" id="SSF54211">
    <property type="entry name" value="Ribosomal protein S5 domain 2-like"/>
    <property type="match status" value="1"/>
</dbReference>
<dbReference type="GO" id="GO:0005737">
    <property type="term" value="C:cytoplasm"/>
    <property type="evidence" value="ECO:0007669"/>
    <property type="project" value="UniProtKB-SubCell"/>
</dbReference>
<dbReference type="NCBIfam" id="TIGR00763">
    <property type="entry name" value="lon"/>
    <property type="match status" value="1"/>
</dbReference>
<dbReference type="InterPro" id="IPR003593">
    <property type="entry name" value="AAA+_ATPase"/>
</dbReference>
<dbReference type="InterPro" id="IPR027417">
    <property type="entry name" value="P-loop_NTPase"/>
</dbReference>
<comment type="subcellular location">
    <subcellularLocation>
        <location evidence="1 9 10">Cytoplasm</location>
    </subcellularLocation>
</comment>
<dbReference type="Proteomes" id="UP000319829">
    <property type="component" value="Unassembled WGS sequence"/>
</dbReference>
<dbReference type="SUPFAM" id="SSF88697">
    <property type="entry name" value="PUA domain-like"/>
    <property type="match status" value="1"/>
</dbReference>
<dbReference type="InterPro" id="IPR027065">
    <property type="entry name" value="Lon_Prtase"/>
</dbReference>
<evidence type="ECO:0000313" key="18">
    <source>
        <dbReference type="Proteomes" id="UP000319829"/>
    </source>
</evidence>
<organism evidence="17 18">
    <name type="scientific">Eiseniibacteriota bacterium</name>
    <dbReference type="NCBI Taxonomy" id="2212470"/>
    <lineage>
        <taxon>Bacteria</taxon>
        <taxon>Candidatus Eiseniibacteriota</taxon>
    </lineage>
</organism>
<evidence type="ECO:0000256" key="6">
    <source>
        <dbReference type="ARBA" id="ARBA00022825"/>
    </source>
</evidence>
<keyword evidence="8 9" id="KW-0346">Stress response</keyword>
<feature type="binding site" evidence="9 12">
    <location>
        <begin position="362"/>
        <end position="369"/>
    </location>
    <ligand>
        <name>ATP</name>
        <dbReference type="ChEBI" id="CHEBI:30616"/>
    </ligand>
</feature>
<dbReference type="AlphaFoldDB" id="A0A538SR86"/>
<feature type="active site" evidence="9 11">
    <location>
        <position position="686"/>
    </location>
</feature>
<keyword evidence="2 9" id="KW-0963">Cytoplasm</keyword>
<evidence type="ECO:0000256" key="9">
    <source>
        <dbReference type="HAMAP-Rule" id="MF_01973"/>
    </source>
</evidence>
<dbReference type="Gene3D" id="1.10.8.60">
    <property type="match status" value="1"/>
</dbReference>
<keyword evidence="7 9" id="KW-0067">ATP-binding</keyword>
<proteinExistence type="evidence at transcript level"/>
<dbReference type="GO" id="GO:0004176">
    <property type="term" value="F:ATP-dependent peptidase activity"/>
    <property type="evidence" value="ECO:0007669"/>
    <property type="project" value="UniProtKB-UniRule"/>
</dbReference>
<dbReference type="GO" id="GO:0034605">
    <property type="term" value="P:cellular response to heat"/>
    <property type="evidence" value="ECO:0007669"/>
    <property type="project" value="UniProtKB-UniRule"/>
</dbReference>
<evidence type="ECO:0000256" key="1">
    <source>
        <dbReference type="ARBA" id="ARBA00004496"/>
    </source>
</evidence>
<dbReference type="PROSITE" id="PS01046">
    <property type="entry name" value="LON_SER"/>
    <property type="match status" value="1"/>
</dbReference>
<comment type="function">
    <text evidence="9">ATP-dependent serine protease that mediates the selective degradation of mutant and abnormal proteins as well as certain short-lived regulatory proteins. Required for cellular homeostasis and for survival from DNA damage and developmental changes induced by stress. Degrades polypeptides processively to yield small peptide fragments that are 5 to 10 amino acids long. Binds to DNA in a double-stranded, site-specific manner.</text>
</comment>
<sequence length="800" mass="89504">MIRLERDGEVFEIRDRIPLLPLRDVVIFPYMTIPLLVGRIPSVNAIEAAVQKDRVLFVLAQRRPDVPDPVAKDLYRVGTVVRVLQLFRLPDGTMRVLVEGICRARAKKFFKGSEYMSTSVSIIEDKVRQDAQLEAMTRNVLASFNDYVHLNRRVPDEVLSTANNIGNPVLLSYTVASHLILKVAVKQGVLEEDDLTERFRQLSKTLANELEILKLERKIEGQVRSQVHKNQKEFYLNEQLKAIRKELGYQNEFSNEIDELVQAVKKAKMPPEVHEKAVKEIDKLGKMSFMSPEATVVRNYVDWLVSLPWASKTDDNPDIQSVEKILDEDHYGLKKVKERIIEYLAVLKLSGSLKGPILCFVGPPGVGKTSLGKSIARALGRKFVRMSLGGVRDEAEIRGHRRTYIGSMPGRIIQAMKRAGSMNPVLLLDEIDKLGTDFRGDPASALLEVLDPEQNHTFNDHYLEVDFDLSQVMFLTTSNTLYSIPPALLDRMEIIRLPGYLEFEKVEIAKNFLVPKELKANGLVPKDLQMNDAAIRAVINAYTREAGVRNLEREIAAICRKVARKKATLKKARTFRIVEKQLQKFLGVPKYLDSQIERRSRIGVATGLAWTEAGGDLLNIEVSILAGTGVLMLTGKLGETMRESGQAALSYARSRAISLGLDKNFYKGIDVHVHLPEGAIPKDGPSAGIAMATALVSALTGVPTRDDVAMTGEITLLGNVLPIGGLNEKVVAAKRAGVKTVIIPKLNEKDLRELPDFIRDDLQFKLVETMDEVLEVALKPGESSTYLRRNQEEQPQPYTH</sequence>
<comment type="subunit">
    <text evidence="9 10">Homohexamer. Organized in a ring with a central cavity.</text>
</comment>
<dbReference type="InterPro" id="IPR020568">
    <property type="entry name" value="Ribosomal_Su5_D2-typ_SF"/>
</dbReference>
<dbReference type="InterPro" id="IPR027543">
    <property type="entry name" value="Lon_bac"/>
</dbReference>
<evidence type="ECO:0000256" key="2">
    <source>
        <dbReference type="ARBA" id="ARBA00022490"/>
    </source>
</evidence>
<dbReference type="EMBL" id="VBOU01000079">
    <property type="protein sequence ID" value="TMQ53891.1"/>
    <property type="molecule type" value="Genomic_DNA"/>
</dbReference>
<accession>A0A538SR86</accession>
<dbReference type="GO" id="GO:0016887">
    <property type="term" value="F:ATP hydrolysis activity"/>
    <property type="evidence" value="ECO:0007669"/>
    <property type="project" value="UniProtKB-UniRule"/>
</dbReference>
<evidence type="ECO:0000256" key="5">
    <source>
        <dbReference type="ARBA" id="ARBA00022801"/>
    </source>
</evidence>
<evidence type="ECO:0000256" key="8">
    <source>
        <dbReference type="ARBA" id="ARBA00023016"/>
    </source>
</evidence>
<dbReference type="CDD" id="cd19500">
    <property type="entry name" value="RecA-like_Lon"/>
    <property type="match status" value="1"/>
</dbReference>
<evidence type="ECO:0000256" key="11">
    <source>
        <dbReference type="PIRSR" id="PIRSR001174-1"/>
    </source>
</evidence>
<evidence type="ECO:0000259" key="16">
    <source>
        <dbReference type="PROSITE" id="PS51787"/>
    </source>
</evidence>
<dbReference type="InterPro" id="IPR003111">
    <property type="entry name" value="Lon_prtase_N"/>
</dbReference>
<keyword evidence="5 9" id="KW-0378">Hydrolase</keyword>
<gene>
    <name evidence="9" type="primary">lon</name>
    <name evidence="17" type="ORF">E6K74_08175</name>
</gene>
<comment type="induction">
    <text evidence="9">By heat shock.</text>
</comment>
<dbReference type="Gene3D" id="1.20.58.1480">
    <property type="match status" value="1"/>
</dbReference>
<keyword evidence="6 9" id="KW-0720">Serine protease</keyword>
<dbReference type="Gene3D" id="3.30.230.10">
    <property type="match status" value="1"/>
</dbReference>
<dbReference type="Pfam" id="PF02190">
    <property type="entry name" value="LON_substr_bdg"/>
    <property type="match status" value="1"/>
</dbReference>
<dbReference type="HAMAP" id="MF_01973">
    <property type="entry name" value="lon_bact"/>
    <property type="match status" value="1"/>
</dbReference>
<dbReference type="EC" id="3.4.21.53" evidence="9 10"/>
<dbReference type="Gene3D" id="2.30.130.40">
    <property type="entry name" value="LON domain-like"/>
    <property type="match status" value="1"/>
</dbReference>
<dbReference type="GO" id="GO:0005524">
    <property type="term" value="F:ATP binding"/>
    <property type="evidence" value="ECO:0007669"/>
    <property type="project" value="UniProtKB-UniRule"/>
</dbReference>
<dbReference type="Gene3D" id="3.40.50.300">
    <property type="entry name" value="P-loop containing nucleotide triphosphate hydrolases"/>
    <property type="match status" value="1"/>
</dbReference>
<feature type="domain" description="Lon N-terminal" evidence="16">
    <location>
        <begin position="17"/>
        <end position="210"/>
    </location>
</feature>
<reference evidence="17 18" key="1">
    <citation type="journal article" date="2019" name="Nat. Microbiol.">
        <title>Mediterranean grassland soil C-N compound turnover is dependent on rainfall and depth, and is mediated by genomically divergent microorganisms.</title>
        <authorList>
            <person name="Diamond S."/>
            <person name="Andeer P.F."/>
            <person name="Li Z."/>
            <person name="Crits-Christoph A."/>
            <person name="Burstein D."/>
            <person name="Anantharaman K."/>
            <person name="Lane K.R."/>
            <person name="Thomas B.C."/>
            <person name="Pan C."/>
            <person name="Northen T.R."/>
            <person name="Banfield J.F."/>
        </authorList>
    </citation>
    <scope>NUCLEOTIDE SEQUENCE [LARGE SCALE GENOMIC DNA]</scope>
    <source>
        <strain evidence="17">WS_4</strain>
    </source>
</reference>
<dbReference type="SUPFAM" id="SSF52540">
    <property type="entry name" value="P-loop containing nucleoside triphosphate hydrolases"/>
    <property type="match status" value="1"/>
</dbReference>
<dbReference type="InterPro" id="IPR008268">
    <property type="entry name" value="Peptidase_S16_AS"/>
</dbReference>
<feature type="domain" description="Lon proteolytic" evidence="15">
    <location>
        <begin position="599"/>
        <end position="780"/>
    </location>
</feature>
<dbReference type="PROSITE" id="PS51787">
    <property type="entry name" value="LON_N"/>
    <property type="match status" value="1"/>
</dbReference>
<dbReference type="PRINTS" id="PR00830">
    <property type="entry name" value="ENDOLAPTASE"/>
</dbReference>
<evidence type="ECO:0000259" key="15">
    <source>
        <dbReference type="PROSITE" id="PS51786"/>
    </source>
</evidence>